<evidence type="ECO:0000313" key="2">
    <source>
        <dbReference type="Proteomes" id="UP001589758"/>
    </source>
</evidence>
<comment type="caution">
    <text evidence="1">The sequence shown here is derived from an EMBL/GenBank/DDBJ whole genome shotgun (WGS) entry which is preliminary data.</text>
</comment>
<reference evidence="1 2" key="1">
    <citation type="submission" date="2024-09" db="EMBL/GenBank/DDBJ databases">
        <authorList>
            <person name="Sun Q."/>
            <person name="Mori K."/>
        </authorList>
    </citation>
    <scope>NUCLEOTIDE SEQUENCE [LARGE SCALE GENOMIC DNA]</scope>
    <source>
        <strain evidence="1 2">CCM 8545</strain>
    </source>
</reference>
<keyword evidence="2" id="KW-1185">Reference proteome</keyword>
<dbReference type="EMBL" id="JBHLXE010000084">
    <property type="protein sequence ID" value="MFC0179913.1"/>
    <property type="molecule type" value="Genomic_DNA"/>
</dbReference>
<accession>A0ABV6CAB5</accession>
<dbReference type="Proteomes" id="UP001589758">
    <property type="component" value="Unassembled WGS sequence"/>
</dbReference>
<name>A0ABV6CAB5_9GAMM</name>
<proteinExistence type="predicted"/>
<gene>
    <name evidence="1" type="ORF">ACFFIT_07405</name>
</gene>
<organism evidence="1 2">
    <name type="scientific">Thorsellia kenyensis</name>
    <dbReference type="NCBI Taxonomy" id="1549888"/>
    <lineage>
        <taxon>Bacteria</taxon>
        <taxon>Pseudomonadati</taxon>
        <taxon>Pseudomonadota</taxon>
        <taxon>Gammaproteobacteria</taxon>
        <taxon>Enterobacterales</taxon>
        <taxon>Thorselliaceae</taxon>
        <taxon>Thorsellia</taxon>
    </lineage>
</organism>
<evidence type="ECO:0000313" key="1">
    <source>
        <dbReference type="EMBL" id="MFC0179913.1"/>
    </source>
</evidence>
<sequence>MSQGKQLSERLMSYAEQFNQQHKVQIINVEITPHLFSKDIKFDLVEKNTNTKSDVKLLSAKYQLSYNPISRLFNRYTATLSGDAHVYGLTPIRQLAWNNFFSFSALNTYTINSLISENAKETQFKTNINFYSDDSIDAEFDFENLADVLNKNRIKADRVYVNYQTESEQNSSKITITIPEFIVNHGNKEISNLLDNEIDKSKSDLSTTSENFNTSVAKVIKPITPKLKEMLKIEEGTFTLNFDNSVLKTIAFNAKSIVSHNLMLSGFTSKIEQIESIDAKNKVLANQSAIETRENVSSLPKIDAPKHIGVKNNIHTQNKLANHQYKIHMKSDTVTYMEGLLGKFIADFELININSKNLFEMANRAHIRYQEDEVANRNTYGLPVYYFAQWLNLSEAVLTTSPQLKIHSLMLEKNDDAYLKLTKSWRFNSKKVDFNSINGRVFLLPFLYTDEFTLNIEITQPQLENLLELLLTLEEVDEKINKKELFFALNQMNQIFPFVTQKNITAEKNKVNQIDNSNNRKRNDHISKSDRVNFMDKESIFSIAVSYDHKKGSLKFNGKSYTQEEFNAFIKDIL</sequence>
<protein>
    <submittedName>
        <fullName evidence="1">Uncharacterized protein</fullName>
    </submittedName>
</protein>